<protein>
    <submittedName>
        <fullName evidence="1">Uncharacterized protein</fullName>
    </submittedName>
</protein>
<proteinExistence type="predicted"/>
<dbReference type="AlphaFoldDB" id="A0A1I0GPD5"/>
<accession>A0A1I0GPD5</accession>
<evidence type="ECO:0000313" key="2">
    <source>
        <dbReference type="Proteomes" id="UP000199181"/>
    </source>
</evidence>
<gene>
    <name evidence="1" type="ORF">SAMN05443639_10464</name>
</gene>
<reference evidence="2" key="1">
    <citation type="submission" date="2016-10" db="EMBL/GenBank/DDBJ databases">
        <authorList>
            <person name="Varghese N."/>
            <person name="Submissions S."/>
        </authorList>
    </citation>
    <scope>NUCLEOTIDE SEQUENCE [LARGE SCALE GENOMIC DNA]</scope>
    <source>
        <strain evidence="2">DSM 16858</strain>
    </source>
</reference>
<organism evidence="1 2">
    <name type="scientific">Stigmatella erecta</name>
    <dbReference type="NCBI Taxonomy" id="83460"/>
    <lineage>
        <taxon>Bacteria</taxon>
        <taxon>Pseudomonadati</taxon>
        <taxon>Myxococcota</taxon>
        <taxon>Myxococcia</taxon>
        <taxon>Myxococcales</taxon>
        <taxon>Cystobacterineae</taxon>
        <taxon>Archangiaceae</taxon>
        <taxon>Stigmatella</taxon>
    </lineage>
</organism>
<dbReference type="EMBL" id="FOIJ01000004">
    <property type="protein sequence ID" value="SET72243.1"/>
    <property type="molecule type" value="Genomic_DNA"/>
</dbReference>
<dbReference type="Proteomes" id="UP000199181">
    <property type="component" value="Unassembled WGS sequence"/>
</dbReference>
<dbReference type="RefSeq" id="WP_093518649.1">
    <property type="nucleotide sequence ID" value="NZ_FOIJ01000004.1"/>
</dbReference>
<sequence length="78" mass="8799">MPCAQPRPTASHQPLHADRVRIEEHRNVYCRHYSACVDVAVRKDWESFTCARCPLMQADKAPGADAYAFNQPSDTGRP</sequence>
<name>A0A1I0GPD5_9BACT</name>
<evidence type="ECO:0000313" key="1">
    <source>
        <dbReference type="EMBL" id="SET72243.1"/>
    </source>
</evidence>
<keyword evidence="2" id="KW-1185">Reference proteome</keyword>